<evidence type="ECO:0000313" key="1">
    <source>
        <dbReference type="EMBL" id="KAJ8372367.1"/>
    </source>
</evidence>
<reference evidence="1" key="1">
    <citation type="journal article" date="2023" name="Science">
        <title>Genome structures resolve the early diversification of teleost fishes.</title>
        <authorList>
            <person name="Parey E."/>
            <person name="Louis A."/>
            <person name="Montfort J."/>
            <person name="Bouchez O."/>
            <person name="Roques C."/>
            <person name="Iampietro C."/>
            <person name="Lluch J."/>
            <person name="Castinel A."/>
            <person name="Donnadieu C."/>
            <person name="Desvignes T."/>
            <person name="Floi Bucao C."/>
            <person name="Jouanno E."/>
            <person name="Wen M."/>
            <person name="Mejri S."/>
            <person name="Dirks R."/>
            <person name="Jansen H."/>
            <person name="Henkel C."/>
            <person name="Chen W.J."/>
            <person name="Zahm M."/>
            <person name="Cabau C."/>
            <person name="Klopp C."/>
            <person name="Thompson A.W."/>
            <person name="Robinson-Rechavi M."/>
            <person name="Braasch I."/>
            <person name="Lecointre G."/>
            <person name="Bobe J."/>
            <person name="Postlethwait J.H."/>
            <person name="Berthelot C."/>
            <person name="Roest Crollius H."/>
            <person name="Guiguen Y."/>
        </authorList>
    </citation>
    <scope>NUCLEOTIDE SEQUENCE</scope>
    <source>
        <strain evidence="1">NC1722</strain>
    </source>
</reference>
<sequence>MARATGGMFLAHVSRSVQRLWSMQADMISMTTTSSLVFCRSRILLHLHLTLPKEKVSPTPENMFSNELLTCQTLVPPQRVLCRCWCSSAGPARDLKTAVMLVPFETLMPQDLNKVVKLGKGDAEMAVESVLIHVEEQLPLYARLHYRLWQDDR</sequence>
<evidence type="ECO:0000313" key="2">
    <source>
        <dbReference type="Proteomes" id="UP001221898"/>
    </source>
</evidence>
<organism evidence="1 2">
    <name type="scientific">Aldrovandia affinis</name>
    <dbReference type="NCBI Taxonomy" id="143900"/>
    <lineage>
        <taxon>Eukaryota</taxon>
        <taxon>Metazoa</taxon>
        <taxon>Chordata</taxon>
        <taxon>Craniata</taxon>
        <taxon>Vertebrata</taxon>
        <taxon>Euteleostomi</taxon>
        <taxon>Actinopterygii</taxon>
        <taxon>Neopterygii</taxon>
        <taxon>Teleostei</taxon>
        <taxon>Notacanthiformes</taxon>
        <taxon>Halosauridae</taxon>
        <taxon>Aldrovandia</taxon>
    </lineage>
</organism>
<name>A0AAD7R9V9_9TELE</name>
<accession>A0AAD7R9V9</accession>
<gene>
    <name evidence="1" type="ORF">AAFF_G00290000</name>
</gene>
<proteinExistence type="predicted"/>
<keyword evidence="2" id="KW-1185">Reference proteome</keyword>
<comment type="caution">
    <text evidence="1">The sequence shown here is derived from an EMBL/GenBank/DDBJ whole genome shotgun (WGS) entry which is preliminary data.</text>
</comment>
<dbReference type="Proteomes" id="UP001221898">
    <property type="component" value="Unassembled WGS sequence"/>
</dbReference>
<dbReference type="EMBL" id="JAINUG010000404">
    <property type="protein sequence ID" value="KAJ8372367.1"/>
    <property type="molecule type" value="Genomic_DNA"/>
</dbReference>
<protein>
    <submittedName>
        <fullName evidence="1">Uncharacterized protein</fullName>
    </submittedName>
</protein>
<dbReference type="AlphaFoldDB" id="A0AAD7R9V9"/>